<evidence type="ECO:0000313" key="3">
    <source>
        <dbReference type="EMBL" id="GLJ59733.1"/>
    </source>
</evidence>
<dbReference type="AlphaFoldDB" id="A0AAD3NUV1"/>
<feature type="transmembrane region" description="Helical" evidence="2">
    <location>
        <begin position="65"/>
        <end position="85"/>
    </location>
</feature>
<evidence type="ECO:0000313" key="4">
    <source>
        <dbReference type="Proteomes" id="UP001234787"/>
    </source>
</evidence>
<feature type="region of interest" description="Disordered" evidence="1">
    <location>
        <begin position="194"/>
        <end position="216"/>
    </location>
</feature>
<keyword evidence="2" id="KW-1133">Transmembrane helix</keyword>
<comment type="caution">
    <text evidence="3">The sequence shown here is derived from an EMBL/GenBank/DDBJ whole genome shotgun (WGS) entry which is preliminary data.</text>
</comment>
<keyword evidence="2" id="KW-0472">Membrane</keyword>
<dbReference type="Proteomes" id="UP001234787">
    <property type="component" value="Unassembled WGS sequence"/>
</dbReference>
<dbReference type="EMBL" id="BSEH01001315">
    <property type="protein sequence ID" value="GLJ59733.1"/>
    <property type="molecule type" value="Genomic_DNA"/>
</dbReference>
<keyword evidence="4" id="KW-1185">Reference proteome</keyword>
<feature type="compositionally biased region" description="Polar residues" evidence="1">
    <location>
        <begin position="99"/>
        <end position="112"/>
    </location>
</feature>
<feature type="transmembrane region" description="Helical" evidence="2">
    <location>
        <begin position="7"/>
        <end position="29"/>
    </location>
</feature>
<evidence type="ECO:0000256" key="2">
    <source>
        <dbReference type="SAM" id="Phobius"/>
    </source>
</evidence>
<keyword evidence="2" id="KW-0812">Transmembrane</keyword>
<organism evidence="3 4">
    <name type="scientific">Cryptomeria japonica</name>
    <name type="common">Japanese cedar</name>
    <name type="synonym">Cupressus japonica</name>
    <dbReference type="NCBI Taxonomy" id="3369"/>
    <lineage>
        <taxon>Eukaryota</taxon>
        <taxon>Viridiplantae</taxon>
        <taxon>Streptophyta</taxon>
        <taxon>Embryophyta</taxon>
        <taxon>Tracheophyta</taxon>
        <taxon>Spermatophyta</taxon>
        <taxon>Pinopsida</taxon>
        <taxon>Pinidae</taxon>
        <taxon>Conifers II</taxon>
        <taxon>Cupressales</taxon>
        <taxon>Cupressaceae</taxon>
        <taxon>Cryptomeria</taxon>
    </lineage>
</organism>
<sequence>MHPKYRSYLKVFLGVAALVLGFMIGDIIWDREPMSGSDGGDPSSPAAPLARLFIGWYHNVSKAVYWLWGLLLAATGIIRFIVYILSTVEPDIMEETPKEQTPSTTVHPTGTAQIMGPQPEAAKAPLESTIENIGTNAAINNVHAPSEPQAASEELREIVGKTRAIESSEEPTNLRDQLELFKALEKRWQERIWRTKPCRSKGTGPSPPSVDITRDL</sequence>
<accession>A0AAD3NUV1</accession>
<feature type="region of interest" description="Disordered" evidence="1">
    <location>
        <begin position="96"/>
        <end position="122"/>
    </location>
</feature>
<evidence type="ECO:0000256" key="1">
    <source>
        <dbReference type="SAM" id="MobiDB-lite"/>
    </source>
</evidence>
<name>A0AAD3NUV1_CRYJA</name>
<reference evidence="3" key="1">
    <citation type="submission" date="2022-12" db="EMBL/GenBank/DDBJ databases">
        <title>Chromosome-Level Genome Assembly of Japanese Cedar (Cryptomeriajaponica D. Don).</title>
        <authorList>
            <person name="Fujino T."/>
            <person name="Yamaguchi K."/>
            <person name="Yokoyama T."/>
            <person name="Hamanaka T."/>
            <person name="Harazono Y."/>
            <person name="Kamada H."/>
            <person name="Kobayashi W."/>
            <person name="Ujino-Ihara T."/>
            <person name="Uchiyama K."/>
            <person name="Matsumoto A."/>
            <person name="Izuno A."/>
            <person name="Tsumura Y."/>
            <person name="Toyoda A."/>
            <person name="Shigenobu S."/>
            <person name="Moriguchi Y."/>
            <person name="Ueno S."/>
            <person name="Kasahara M."/>
        </authorList>
    </citation>
    <scope>NUCLEOTIDE SEQUENCE</scope>
</reference>
<proteinExistence type="predicted"/>
<gene>
    <name evidence="3" type="ORF">SUGI_1521110</name>
</gene>
<protein>
    <submittedName>
        <fullName evidence="3">Uncharacterized protein</fullName>
    </submittedName>
</protein>